<feature type="transmembrane region" description="Helical" evidence="2">
    <location>
        <begin position="66"/>
        <end position="86"/>
    </location>
</feature>
<dbReference type="AlphaFoldDB" id="A0A078MS97"/>
<keyword evidence="2" id="KW-0812">Transmembrane</keyword>
<dbReference type="EMBL" id="LN483070">
    <property type="protein sequence ID" value="CEA08287.1"/>
    <property type="molecule type" value="Genomic_DNA"/>
</dbReference>
<dbReference type="InterPro" id="IPR025828">
    <property type="entry name" value="Put_sensor_dom"/>
</dbReference>
<evidence type="ECO:0000256" key="1">
    <source>
        <dbReference type="SAM" id="MobiDB-lite"/>
    </source>
</evidence>
<gene>
    <name evidence="4" type="ORF">BN1051_01627</name>
</gene>
<feature type="transmembrane region" description="Helical" evidence="2">
    <location>
        <begin position="92"/>
        <end position="111"/>
    </location>
</feature>
<protein>
    <recommendedName>
        <fullName evidence="3">Putative sensor domain-containing protein</fullName>
    </recommendedName>
</protein>
<keyword evidence="2" id="KW-1133">Transmembrane helix</keyword>
<dbReference type="Pfam" id="PF13796">
    <property type="entry name" value="Sensor"/>
    <property type="match status" value="1"/>
</dbReference>
<keyword evidence="2" id="KW-0472">Membrane</keyword>
<feature type="domain" description="Putative sensor" evidence="3">
    <location>
        <begin position="67"/>
        <end position="196"/>
    </location>
</feature>
<organism evidence="4">
    <name type="scientific">Arthrobacter saudimassiliensis</name>
    <dbReference type="NCBI Taxonomy" id="1461584"/>
    <lineage>
        <taxon>Bacteria</taxon>
        <taxon>Bacillati</taxon>
        <taxon>Actinomycetota</taxon>
        <taxon>Actinomycetes</taxon>
        <taxon>Micrococcales</taxon>
        <taxon>Micrococcaceae</taxon>
        <taxon>Arthrobacter</taxon>
    </lineage>
</organism>
<proteinExistence type="predicted"/>
<name>A0A078MS97_9MICC</name>
<evidence type="ECO:0000256" key="2">
    <source>
        <dbReference type="SAM" id="Phobius"/>
    </source>
</evidence>
<evidence type="ECO:0000259" key="3">
    <source>
        <dbReference type="Pfam" id="PF13796"/>
    </source>
</evidence>
<sequence>MINTSPAPSARQLPPDADATAVLHRLPDEPGQPGPESAGSGRPSPGPEDTSRRPAFLRPATWRAFGYHWVSLLLAPFGLAYAIAALTLGATLAPTFGGLAVGAALVAAARVQGRIHRPLAFRLLGRRVPEPPPFRACPGFRGYVRSGLGDATGWRALAHMVLSFVTSTVSAVLSITLLATGLGCLTYWFWYRFLPAQQAADGSWHRGTLLGSDTYMEGPLWNLA</sequence>
<feature type="transmembrane region" description="Helical" evidence="2">
    <location>
        <begin position="161"/>
        <end position="190"/>
    </location>
</feature>
<accession>A0A078MS97</accession>
<evidence type="ECO:0000313" key="4">
    <source>
        <dbReference type="EMBL" id="CEA08287.1"/>
    </source>
</evidence>
<reference evidence="4" key="1">
    <citation type="submission" date="2014-07" db="EMBL/GenBank/DDBJ databases">
        <authorList>
            <person name="Urmite Genomes Urmite Genomes"/>
        </authorList>
    </citation>
    <scope>NUCLEOTIDE SEQUENCE</scope>
    <source>
        <strain evidence="4">11W110_air</strain>
    </source>
</reference>
<feature type="region of interest" description="Disordered" evidence="1">
    <location>
        <begin position="1"/>
        <end position="53"/>
    </location>
</feature>
<dbReference type="PATRIC" id="fig|1461584.3.peg.1615"/>